<dbReference type="RefSeq" id="XP_033431752.1">
    <property type="nucleotide sequence ID" value="XM_033565995.1"/>
</dbReference>
<keyword evidence="2" id="KW-1133">Transmembrane helix</keyword>
<feature type="compositionally biased region" description="Polar residues" evidence="1">
    <location>
        <begin position="647"/>
        <end position="657"/>
    </location>
</feature>
<dbReference type="AlphaFoldDB" id="A0A5M9MZ26"/>
<dbReference type="Proteomes" id="UP000324241">
    <property type="component" value="Unassembled WGS sequence"/>
</dbReference>
<evidence type="ECO:0000256" key="1">
    <source>
        <dbReference type="SAM" id="MobiDB-lite"/>
    </source>
</evidence>
<feature type="region of interest" description="Disordered" evidence="1">
    <location>
        <begin position="795"/>
        <end position="880"/>
    </location>
</feature>
<keyword evidence="2" id="KW-0472">Membrane</keyword>
<evidence type="ECO:0008006" key="5">
    <source>
        <dbReference type="Google" id="ProtNLM"/>
    </source>
</evidence>
<feature type="compositionally biased region" description="Polar residues" evidence="1">
    <location>
        <begin position="280"/>
        <end position="311"/>
    </location>
</feature>
<feature type="compositionally biased region" description="Basic and acidic residues" evidence="1">
    <location>
        <begin position="803"/>
        <end position="812"/>
    </location>
</feature>
<feature type="compositionally biased region" description="Acidic residues" evidence="1">
    <location>
        <begin position="658"/>
        <end position="674"/>
    </location>
</feature>
<keyword evidence="2" id="KW-0812">Transmembrane</keyword>
<evidence type="ECO:0000256" key="2">
    <source>
        <dbReference type="SAM" id="Phobius"/>
    </source>
</evidence>
<dbReference type="PANTHER" id="PTHR23242:SF9">
    <property type="entry name" value="TRANSCRIPTION FACTOR HOXA13"/>
    <property type="match status" value="1"/>
</dbReference>
<sequence length="880" mass="96727">MTNPDDGCILENAGHGTEINESRSKPKKTSLFRWTLGLIVRLCIWYALLTPIFRCPSHLSDLNESSPQVCKPYLVARSYIEPYVAPYYETYGAPYVEITRPYARGFNDKVYTPVSNAAKWSYGRYGAPALDRTQQYTRQHWERQVVPHLQSAQDTAGELYKSNIAPHVERVEAALSPYCLKTKAVLSSVLHGYVLPFCAQSKPFIGKTYTSGQDILTTTVMPYAQTTWSSVIYFANSSLWPKITGLYSENVEPQLVKIRQRLASYREGRKLQNVVDDAESITSSEQPPPMTSASIQNEPPATSTAVESSPTPHRLSPTELAAQAREKIDSDLRIWQEKFTVAADKGIEDLEERINTIVESYISGGAKGRGESLLVSLDEVLEHELAQIKLRINALVESLPAEDAPQEEATAHDELLTEIRQAAIIVRDHAHALREWHETFDQEIERRVSAAVDSTLDVLNSVRDLGLQEIGMRWAWMDGVTYKDWADYHALKAGFNDWRGHIRDVGMQHAKIDEARALSDNILSHGMDGAKAAANELARLKDVGNWKIAAREVSDDFNARTSPPPPLPKCSTAISHTPGNDAEGQDEQDTPVSRGGEHDTDTNSASGSAIDDSETEEHGRGLDDAPLMDDQEHESLRHDEEMRKQDLQSINSSPSFSSEDEGENSATSEQEDAGENNGDRSAWGVAAADVDIEDNNSEDGQSSEVLHDILGAAGDNVAAATKTFDEDLLQPSSSPDLGERSTIEQDSDPQDTSDQPLPHYAAVEDLVALLLEGRESSFAEDVMNKLHAIYGQSISAAPSPTDDVEHAQDTRDSSPVSTTGVPILDNNVEGASEQTQLGINGDPDDETEYLEVSGEASSCIAAENDDLADHVEDTLNRGEL</sequence>
<dbReference type="VEuPathDB" id="FungiDB:EYZ11_002884"/>
<feature type="compositionally biased region" description="Basic and acidic residues" evidence="1">
    <location>
        <begin position="867"/>
        <end position="880"/>
    </location>
</feature>
<organism evidence="3 4">
    <name type="scientific">Aspergillus tanneri</name>
    <dbReference type="NCBI Taxonomy" id="1220188"/>
    <lineage>
        <taxon>Eukaryota</taxon>
        <taxon>Fungi</taxon>
        <taxon>Dikarya</taxon>
        <taxon>Ascomycota</taxon>
        <taxon>Pezizomycotina</taxon>
        <taxon>Eurotiomycetes</taxon>
        <taxon>Eurotiomycetidae</taxon>
        <taxon>Eurotiales</taxon>
        <taxon>Aspergillaceae</taxon>
        <taxon>Aspergillus</taxon>
        <taxon>Aspergillus subgen. Circumdati</taxon>
    </lineage>
</organism>
<feature type="region of interest" description="Disordered" evidence="1">
    <location>
        <begin position="274"/>
        <end position="318"/>
    </location>
</feature>
<feature type="transmembrane region" description="Helical" evidence="2">
    <location>
        <begin position="31"/>
        <end position="53"/>
    </location>
</feature>
<feature type="region of interest" description="Disordered" evidence="1">
    <location>
        <begin position="556"/>
        <end position="708"/>
    </location>
</feature>
<reference evidence="3 4" key="1">
    <citation type="submission" date="2019-08" db="EMBL/GenBank/DDBJ databases">
        <title>The genome sequence of a newly discovered highly antifungal drug resistant Aspergillus species, Aspergillus tanneri NIH 1004.</title>
        <authorList>
            <person name="Mounaud S."/>
            <person name="Singh I."/>
            <person name="Joardar V."/>
            <person name="Pakala S."/>
            <person name="Pakala S."/>
            <person name="Venepally P."/>
            <person name="Chung J.K."/>
            <person name="Losada L."/>
            <person name="Nierman W.C."/>
        </authorList>
    </citation>
    <scope>NUCLEOTIDE SEQUENCE [LARGE SCALE GENOMIC DNA]</scope>
    <source>
        <strain evidence="3 4">NIH1004</strain>
    </source>
</reference>
<proteinExistence type="predicted"/>
<dbReference type="EMBL" id="QUQM01000002">
    <property type="protein sequence ID" value="KAA8652391.1"/>
    <property type="molecule type" value="Genomic_DNA"/>
</dbReference>
<accession>A0A5M9MZ26</accession>
<protein>
    <recommendedName>
        <fullName evidence="5">Transcription factor hoxa13</fullName>
    </recommendedName>
</protein>
<dbReference type="GeneID" id="54323997"/>
<evidence type="ECO:0000313" key="3">
    <source>
        <dbReference type="EMBL" id="KAA8652391.1"/>
    </source>
</evidence>
<comment type="caution">
    <text evidence="3">The sequence shown here is derived from an EMBL/GenBank/DDBJ whole genome shotgun (WGS) entry which is preliminary data.</text>
</comment>
<name>A0A5M9MZ26_9EURO</name>
<dbReference type="OrthoDB" id="3260408at2759"/>
<feature type="region of interest" description="Disordered" evidence="1">
    <location>
        <begin position="722"/>
        <end position="759"/>
    </location>
</feature>
<gene>
    <name evidence="3" type="ORF">ATNIH1004_001295</name>
</gene>
<feature type="compositionally biased region" description="Basic and acidic residues" evidence="1">
    <location>
        <begin position="633"/>
        <end position="646"/>
    </location>
</feature>
<dbReference type="VEuPathDB" id="FungiDB:EYZ11_002871"/>
<dbReference type="PANTHER" id="PTHR23242">
    <property type="entry name" value="TRANSCRIPTION FACTOR HOXA13"/>
    <property type="match status" value="1"/>
</dbReference>
<evidence type="ECO:0000313" key="4">
    <source>
        <dbReference type="Proteomes" id="UP000324241"/>
    </source>
</evidence>